<evidence type="ECO:0000259" key="4">
    <source>
        <dbReference type="SMART" id="SM00797"/>
    </source>
</evidence>
<sequence length="279" mass="28729">MITVLRAGPLTTVQDLGRPGHAHLGVPRSGALDEPALRLANRFVGNPDDAAGLETTLLGCALRFAEAALVAVTGAVAQVDVNGRPVERPHGQQLFEVPAGGVLDIKRASRGVRSYIAVAGGINVEPVLGSRSTDTLSGLGPARLIEGADLPVGVPSGAPSLVGEPARIGGELVLGIRLGPRDDWFESHGLFGSAYQISPLSNRVGARLAGNALTRRDVGELPSEGVVLGAVQVPADGQPIIFLADHPTTGGYPVIGVVDDVTPLAQARPGTSVRFRELD</sequence>
<gene>
    <name evidence="5" type="ORF">ACFQ5G_08210</name>
</gene>
<dbReference type="InterPro" id="IPR029000">
    <property type="entry name" value="Cyclophilin-like_dom_sf"/>
</dbReference>
<dbReference type="EMBL" id="JBHTMK010000009">
    <property type="protein sequence ID" value="MFD1365322.1"/>
    <property type="molecule type" value="Genomic_DNA"/>
</dbReference>
<accession>A0ABW4A5B9</accession>
<evidence type="ECO:0000256" key="2">
    <source>
        <dbReference type="ARBA" id="ARBA00022801"/>
    </source>
</evidence>
<protein>
    <submittedName>
        <fullName evidence="5">Biotin-dependent carboxyltransferase family protein</fullName>
    </submittedName>
</protein>
<name>A0ABW4A5B9_9ACTN</name>
<proteinExistence type="predicted"/>
<feature type="domain" description="Carboxyltransferase" evidence="4">
    <location>
        <begin position="23"/>
        <end position="279"/>
    </location>
</feature>
<organism evidence="5 6">
    <name type="scientific">Actinoplanes sichuanensis</name>
    <dbReference type="NCBI Taxonomy" id="512349"/>
    <lineage>
        <taxon>Bacteria</taxon>
        <taxon>Bacillati</taxon>
        <taxon>Actinomycetota</taxon>
        <taxon>Actinomycetes</taxon>
        <taxon>Micromonosporales</taxon>
        <taxon>Micromonosporaceae</taxon>
        <taxon>Actinoplanes</taxon>
    </lineage>
</organism>
<keyword evidence="3" id="KW-0067">ATP-binding</keyword>
<dbReference type="RefSeq" id="WP_317789285.1">
    <property type="nucleotide sequence ID" value="NZ_AP028461.1"/>
</dbReference>
<reference evidence="6" key="1">
    <citation type="journal article" date="2019" name="Int. J. Syst. Evol. Microbiol.">
        <title>The Global Catalogue of Microorganisms (GCM) 10K type strain sequencing project: providing services to taxonomists for standard genome sequencing and annotation.</title>
        <authorList>
            <consortium name="The Broad Institute Genomics Platform"/>
            <consortium name="The Broad Institute Genome Sequencing Center for Infectious Disease"/>
            <person name="Wu L."/>
            <person name="Ma J."/>
        </authorList>
    </citation>
    <scope>NUCLEOTIDE SEQUENCE [LARGE SCALE GENOMIC DNA]</scope>
    <source>
        <strain evidence="6">CCM 7526</strain>
    </source>
</reference>
<dbReference type="Pfam" id="PF02626">
    <property type="entry name" value="CT_A_B"/>
    <property type="match status" value="1"/>
</dbReference>
<dbReference type="NCBIfam" id="TIGR00724">
    <property type="entry name" value="urea_amlyse_rel"/>
    <property type="match status" value="1"/>
</dbReference>
<dbReference type="PANTHER" id="PTHR43309">
    <property type="entry name" value="5-OXOPROLINASE SUBUNIT C"/>
    <property type="match status" value="1"/>
</dbReference>
<evidence type="ECO:0000256" key="1">
    <source>
        <dbReference type="ARBA" id="ARBA00022741"/>
    </source>
</evidence>
<evidence type="ECO:0000256" key="3">
    <source>
        <dbReference type="ARBA" id="ARBA00022840"/>
    </source>
</evidence>
<dbReference type="SMART" id="SM00797">
    <property type="entry name" value="AHS2"/>
    <property type="match status" value="1"/>
</dbReference>
<evidence type="ECO:0000313" key="6">
    <source>
        <dbReference type="Proteomes" id="UP001597183"/>
    </source>
</evidence>
<keyword evidence="2" id="KW-0378">Hydrolase</keyword>
<dbReference type="Proteomes" id="UP001597183">
    <property type="component" value="Unassembled WGS sequence"/>
</dbReference>
<keyword evidence="6" id="KW-1185">Reference proteome</keyword>
<dbReference type="InterPro" id="IPR003778">
    <property type="entry name" value="CT_A_B"/>
</dbReference>
<evidence type="ECO:0000313" key="5">
    <source>
        <dbReference type="EMBL" id="MFD1365322.1"/>
    </source>
</evidence>
<keyword evidence="1" id="KW-0547">Nucleotide-binding</keyword>
<dbReference type="Gene3D" id="2.40.100.10">
    <property type="entry name" value="Cyclophilin-like"/>
    <property type="match status" value="1"/>
</dbReference>
<comment type="caution">
    <text evidence="5">The sequence shown here is derived from an EMBL/GenBank/DDBJ whole genome shotgun (WGS) entry which is preliminary data.</text>
</comment>
<dbReference type="InterPro" id="IPR052708">
    <property type="entry name" value="PxpC"/>
</dbReference>
<dbReference type="SUPFAM" id="SSF50891">
    <property type="entry name" value="Cyclophilin-like"/>
    <property type="match status" value="1"/>
</dbReference>
<dbReference type="PANTHER" id="PTHR43309:SF3">
    <property type="entry name" value="5-OXOPROLINASE SUBUNIT C"/>
    <property type="match status" value="1"/>
</dbReference>